<protein>
    <submittedName>
        <fullName evidence="2">DUF5017 domain-containing protein</fullName>
    </submittedName>
</protein>
<dbReference type="RefSeq" id="WP_154285922.1">
    <property type="nucleotide sequence ID" value="NZ_WKJI01000001.1"/>
</dbReference>
<reference evidence="2 3" key="1">
    <citation type="submission" date="2019-11" db="EMBL/GenBank/DDBJ databases">
        <authorList>
            <person name="Cheng Q."/>
            <person name="Yang Z."/>
        </authorList>
    </citation>
    <scope>NUCLEOTIDE SEQUENCE [LARGE SCALE GENOMIC DNA]</scope>
    <source>
        <strain evidence="2 3">HX-22-1</strain>
    </source>
</reference>
<keyword evidence="3" id="KW-1185">Reference proteome</keyword>
<evidence type="ECO:0000313" key="2">
    <source>
        <dbReference type="EMBL" id="MRX45760.1"/>
    </source>
</evidence>
<dbReference type="Proteomes" id="UP000462931">
    <property type="component" value="Unassembled WGS sequence"/>
</dbReference>
<feature type="domain" description="DUF5017" evidence="1">
    <location>
        <begin position="16"/>
        <end position="192"/>
    </location>
</feature>
<name>A0A7K0FKG1_9SPHI</name>
<dbReference type="Pfam" id="PF16409">
    <property type="entry name" value="DUF5017"/>
    <property type="match status" value="1"/>
</dbReference>
<comment type="caution">
    <text evidence="2">The sequence shown here is derived from an EMBL/GenBank/DDBJ whole genome shotgun (WGS) entry which is preliminary data.</text>
</comment>
<evidence type="ECO:0000313" key="3">
    <source>
        <dbReference type="Proteomes" id="UP000462931"/>
    </source>
</evidence>
<accession>A0A7K0FKG1</accession>
<dbReference type="InterPro" id="IPR032185">
    <property type="entry name" value="DUF5017"/>
</dbReference>
<sequence length="292" mass="31964">MKKIIILAVIAFYFTACEKTLEVEAPSFDATLPKLTYRVGEQVKFNFTGNANNISFYSGETGSEYIHRERTIAEGVPQLQFLSFGRFLGQTNTLRLLATTDLQRIDSTAVVNANWIDITDRATLSTGADNTSSGIVSLADLLATGKPVSFAFRFTTSTGSVQPQWTIRSFDIDNILANGQAYPVMRLSSGSWVRINVNNPTVNWTVGTTLFINGGGSTSAGNLDYVVSRAVKLNEVAPDKALSIKDLSGNALKEYNHVYNTPGTYKATFLAINQTTDERKTVVKEFEITVTP</sequence>
<dbReference type="EMBL" id="WKJI01000001">
    <property type="protein sequence ID" value="MRX45760.1"/>
    <property type="molecule type" value="Genomic_DNA"/>
</dbReference>
<evidence type="ECO:0000259" key="1">
    <source>
        <dbReference type="Pfam" id="PF16409"/>
    </source>
</evidence>
<organism evidence="2 3">
    <name type="scientific">Pedobacter puniceum</name>
    <dbReference type="NCBI Taxonomy" id="2666136"/>
    <lineage>
        <taxon>Bacteria</taxon>
        <taxon>Pseudomonadati</taxon>
        <taxon>Bacteroidota</taxon>
        <taxon>Sphingobacteriia</taxon>
        <taxon>Sphingobacteriales</taxon>
        <taxon>Sphingobacteriaceae</taxon>
        <taxon>Pedobacter</taxon>
    </lineage>
</organism>
<dbReference type="AlphaFoldDB" id="A0A7K0FKG1"/>
<proteinExistence type="predicted"/>
<gene>
    <name evidence="2" type="ORF">GJJ64_00990</name>
</gene>